<reference evidence="2" key="2">
    <citation type="submission" date="2021-01" db="EMBL/GenBank/DDBJ databases">
        <authorList>
            <person name="Schikora-Tamarit M.A."/>
        </authorList>
    </citation>
    <scope>NUCLEOTIDE SEQUENCE</scope>
    <source>
        <strain evidence="2">CBS6075</strain>
    </source>
</reference>
<dbReference type="RefSeq" id="XP_046059975.1">
    <property type="nucleotide sequence ID" value="XM_046206184.1"/>
</dbReference>
<evidence type="ECO:0000313" key="3">
    <source>
        <dbReference type="Proteomes" id="UP000769157"/>
    </source>
</evidence>
<dbReference type="Proteomes" id="UP000769157">
    <property type="component" value="Unassembled WGS sequence"/>
</dbReference>
<feature type="region of interest" description="Disordered" evidence="1">
    <location>
        <begin position="283"/>
        <end position="305"/>
    </location>
</feature>
<feature type="compositionally biased region" description="Polar residues" evidence="1">
    <location>
        <begin position="156"/>
        <end position="168"/>
    </location>
</feature>
<reference evidence="2" key="1">
    <citation type="journal article" date="2021" name="Open Biol.">
        <title>Shared evolutionary footprints suggest mitochondrial oxidative damage underlies multiple complex I losses in fungi.</title>
        <authorList>
            <person name="Schikora-Tamarit M.A."/>
            <person name="Marcet-Houben M."/>
            <person name="Nosek J."/>
            <person name="Gabaldon T."/>
        </authorList>
    </citation>
    <scope>NUCLEOTIDE SEQUENCE</scope>
    <source>
        <strain evidence="2">CBS6075</strain>
    </source>
</reference>
<comment type="caution">
    <text evidence="2">The sequence shown here is derived from an EMBL/GenBank/DDBJ whole genome shotgun (WGS) entry which is preliminary data.</text>
</comment>
<accession>A0A9P8P217</accession>
<feature type="compositionally biased region" description="Basic and acidic residues" evidence="1">
    <location>
        <begin position="296"/>
        <end position="305"/>
    </location>
</feature>
<evidence type="ECO:0000256" key="1">
    <source>
        <dbReference type="SAM" id="MobiDB-lite"/>
    </source>
</evidence>
<sequence length="305" mass="34021">MGGSRTRFAAGLFQSVEIVPGNICQCDENTNHIDKVELVTEDQPSKENGNKLSHNTGDGQSEEWGILKDDELRKCHTECQESREEQQNACSKDTVSFPNLGTKEIANTFDLRAHEDQRNAHGRTEIEDSQNWVLRVSISTENDLGQSPSESRHTGSQENEEASNNQGRSGELVESLGCLRSGAGKSGRRSRVCDRLVVGNSRQWNESIVVLSNTQISHSSSLDQQSHKLDLHLLGLLLNRSGLSFSCRLTLTIHHHHHRAGHNEGNEAQLHCNFFKSKHKAPEQSENQHCRGLQHGVERNGDILQ</sequence>
<feature type="compositionally biased region" description="Basic and acidic residues" evidence="1">
    <location>
        <begin position="40"/>
        <end position="49"/>
    </location>
</feature>
<dbReference type="AlphaFoldDB" id="A0A9P8P217"/>
<feature type="compositionally biased region" description="Polar residues" evidence="1">
    <location>
        <begin position="50"/>
        <end position="59"/>
    </location>
</feature>
<name>A0A9P8P217_9ASCO</name>
<feature type="compositionally biased region" description="Polar residues" evidence="1">
    <location>
        <begin position="140"/>
        <end position="149"/>
    </location>
</feature>
<evidence type="ECO:0000313" key="2">
    <source>
        <dbReference type="EMBL" id="KAH3663639.1"/>
    </source>
</evidence>
<gene>
    <name evidence="2" type="ORF">OGAPHI_005040</name>
</gene>
<dbReference type="GeneID" id="70237004"/>
<feature type="region of interest" description="Disordered" evidence="1">
    <location>
        <begin position="40"/>
        <end position="62"/>
    </location>
</feature>
<organism evidence="2 3">
    <name type="scientific">Ogataea philodendri</name>
    <dbReference type="NCBI Taxonomy" id="1378263"/>
    <lineage>
        <taxon>Eukaryota</taxon>
        <taxon>Fungi</taxon>
        <taxon>Dikarya</taxon>
        <taxon>Ascomycota</taxon>
        <taxon>Saccharomycotina</taxon>
        <taxon>Pichiomycetes</taxon>
        <taxon>Pichiales</taxon>
        <taxon>Pichiaceae</taxon>
        <taxon>Ogataea</taxon>
    </lineage>
</organism>
<dbReference type="EMBL" id="JAEUBE010000366">
    <property type="protein sequence ID" value="KAH3663639.1"/>
    <property type="molecule type" value="Genomic_DNA"/>
</dbReference>
<proteinExistence type="predicted"/>
<protein>
    <submittedName>
        <fullName evidence="2">Uncharacterized protein</fullName>
    </submittedName>
</protein>
<keyword evidence="3" id="KW-1185">Reference proteome</keyword>
<feature type="region of interest" description="Disordered" evidence="1">
    <location>
        <begin position="140"/>
        <end position="170"/>
    </location>
</feature>